<comment type="caution">
    <text evidence="11">The sequence shown here is derived from an EMBL/GenBank/DDBJ whole genome shotgun (WGS) entry which is preliminary data.</text>
</comment>
<proteinExistence type="inferred from homology"/>
<evidence type="ECO:0000256" key="8">
    <source>
        <dbReference type="ARBA" id="ARBA00049047"/>
    </source>
</evidence>
<dbReference type="SUPFAM" id="SSF51366">
    <property type="entry name" value="Ribulose-phoshate binding barrel"/>
    <property type="match status" value="1"/>
</dbReference>
<dbReference type="GO" id="GO:0005829">
    <property type="term" value="C:cytosol"/>
    <property type="evidence" value="ECO:0007669"/>
    <property type="project" value="TreeGrafter"/>
</dbReference>
<evidence type="ECO:0000256" key="1">
    <source>
        <dbReference type="ARBA" id="ARBA00003365"/>
    </source>
</evidence>
<dbReference type="Pfam" id="PF00290">
    <property type="entry name" value="Trp_syntA"/>
    <property type="match status" value="1"/>
</dbReference>
<dbReference type="InterPro" id="IPR002028">
    <property type="entry name" value="Trp_synthase_suA"/>
</dbReference>
<reference evidence="11 12" key="1">
    <citation type="submission" date="2019-09" db="EMBL/GenBank/DDBJ databases">
        <title>Draft genome sequence of Bacillus sp. JC-7.</title>
        <authorList>
            <person name="Tanaka N."/>
            <person name="Shiwa Y."/>
            <person name="Fujita N."/>
            <person name="Tanasupawat S."/>
        </authorList>
    </citation>
    <scope>NUCLEOTIDE SEQUENCE [LARGE SCALE GENOMIC DNA]</scope>
    <source>
        <strain evidence="11 12">JC-7</strain>
    </source>
</reference>
<dbReference type="PROSITE" id="PS00167">
    <property type="entry name" value="TRP_SYNTHASE_ALPHA"/>
    <property type="match status" value="1"/>
</dbReference>
<dbReference type="InterPro" id="IPR011060">
    <property type="entry name" value="RibuloseP-bd_barrel"/>
</dbReference>
<organism evidence="11 12">
    <name type="scientific">Weizmannia acidilactici</name>
    <dbReference type="NCBI Taxonomy" id="2607726"/>
    <lineage>
        <taxon>Bacteria</taxon>
        <taxon>Bacillati</taxon>
        <taxon>Bacillota</taxon>
        <taxon>Bacilli</taxon>
        <taxon>Bacillales</taxon>
        <taxon>Bacillaceae</taxon>
        <taxon>Heyndrickxia</taxon>
    </lineage>
</organism>
<evidence type="ECO:0000256" key="3">
    <source>
        <dbReference type="ARBA" id="ARBA00011270"/>
    </source>
</evidence>
<evidence type="ECO:0000256" key="2">
    <source>
        <dbReference type="ARBA" id="ARBA00004733"/>
    </source>
</evidence>
<dbReference type="GO" id="GO:0004834">
    <property type="term" value="F:tryptophan synthase activity"/>
    <property type="evidence" value="ECO:0007669"/>
    <property type="project" value="UniProtKB-UniRule"/>
</dbReference>
<dbReference type="InterPro" id="IPR013785">
    <property type="entry name" value="Aldolase_TIM"/>
</dbReference>
<keyword evidence="7 9" id="KW-0456">Lyase</keyword>
<evidence type="ECO:0000256" key="7">
    <source>
        <dbReference type="ARBA" id="ARBA00023239"/>
    </source>
</evidence>
<dbReference type="Gene3D" id="3.20.20.70">
    <property type="entry name" value="Aldolase class I"/>
    <property type="match status" value="1"/>
</dbReference>
<dbReference type="EMBL" id="BKZQ01000009">
    <property type="protein sequence ID" value="GER69673.1"/>
    <property type="molecule type" value="Genomic_DNA"/>
</dbReference>
<dbReference type="EC" id="4.2.1.20" evidence="9"/>
<sequence>MGKQKLEAAFADVLARNEKAFVPYIMAGDGGLAETEKKLRFLESCGATAIELGIPFSDPVADGPTIQAAGLRAFKQGTTVKKVLDHLKAHPRQVPIILMTYFNPIFAFGMEKFADSCVEAGVAGLIIPDLPLEEEEIIAGELKKRGLALIRLAAITSPKDRLKEIAARSEGFLYAVTVTGTTGSRTSFHDNIEAYLAYLSEISPVPVLAGFGVSKPEHVRHLTNYCAGVVAGSKIIELFRQDDTEAIRELIASAKQTMADQKL</sequence>
<evidence type="ECO:0000256" key="4">
    <source>
        <dbReference type="ARBA" id="ARBA00022605"/>
    </source>
</evidence>
<comment type="pathway">
    <text evidence="2 9">Amino-acid biosynthesis; L-tryptophan biosynthesis; L-tryptophan from chorismate: step 5/5.</text>
</comment>
<dbReference type="UniPathway" id="UPA00035">
    <property type="reaction ID" value="UER00044"/>
</dbReference>
<comment type="catalytic activity">
    <reaction evidence="8 9">
        <text>(1S,2R)-1-C-(indol-3-yl)glycerol 3-phosphate + L-serine = D-glyceraldehyde 3-phosphate + L-tryptophan + H2O</text>
        <dbReference type="Rhea" id="RHEA:10532"/>
        <dbReference type="ChEBI" id="CHEBI:15377"/>
        <dbReference type="ChEBI" id="CHEBI:33384"/>
        <dbReference type="ChEBI" id="CHEBI:57912"/>
        <dbReference type="ChEBI" id="CHEBI:58866"/>
        <dbReference type="ChEBI" id="CHEBI:59776"/>
        <dbReference type="EC" id="4.2.1.20"/>
    </reaction>
</comment>
<gene>
    <name evidence="9 11" type="primary">trpA</name>
    <name evidence="11" type="ORF">BpJC7_09760</name>
</gene>
<dbReference type="CDD" id="cd04724">
    <property type="entry name" value="Tryptophan_synthase_alpha"/>
    <property type="match status" value="1"/>
</dbReference>
<dbReference type="HAMAP" id="MF_00131">
    <property type="entry name" value="Trp_synth_alpha"/>
    <property type="match status" value="1"/>
</dbReference>
<evidence type="ECO:0000313" key="11">
    <source>
        <dbReference type="EMBL" id="GER69673.1"/>
    </source>
</evidence>
<dbReference type="FunFam" id="3.20.20.70:FF:000037">
    <property type="entry name" value="Tryptophan synthase alpha chain"/>
    <property type="match status" value="1"/>
</dbReference>
<keyword evidence="6 9" id="KW-0057">Aromatic amino acid biosynthesis</keyword>
<dbReference type="AlphaFoldDB" id="A0A5J4JCH7"/>
<comment type="similarity">
    <text evidence="9 10">Belongs to the TrpA family.</text>
</comment>
<keyword evidence="4 9" id="KW-0028">Amino-acid biosynthesis</keyword>
<evidence type="ECO:0000313" key="12">
    <source>
        <dbReference type="Proteomes" id="UP000391919"/>
    </source>
</evidence>
<evidence type="ECO:0000256" key="9">
    <source>
        <dbReference type="HAMAP-Rule" id="MF_00131"/>
    </source>
</evidence>
<dbReference type="PANTHER" id="PTHR43406:SF1">
    <property type="entry name" value="TRYPTOPHAN SYNTHASE ALPHA CHAIN, CHLOROPLASTIC"/>
    <property type="match status" value="1"/>
</dbReference>
<feature type="active site" description="Proton acceptor" evidence="9">
    <location>
        <position position="51"/>
    </location>
</feature>
<dbReference type="InterPro" id="IPR018204">
    <property type="entry name" value="Trp_synthase_alpha_AS"/>
</dbReference>
<dbReference type="RefSeq" id="WP_151679623.1">
    <property type="nucleotide sequence ID" value="NZ_BKZP01000015.1"/>
</dbReference>
<dbReference type="NCBIfam" id="TIGR00262">
    <property type="entry name" value="trpA"/>
    <property type="match status" value="1"/>
</dbReference>
<evidence type="ECO:0000256" key="6">
    <source>
        <dbReference type="ARBA" id="ARBA00023141"/>
    </source>
</evidence>
<keyword evidence="12" id="KW-1185">Reference proteome</keyword>
<evidence type="ECO:0000256" key="5">
    <source>
        <dbReference type="ARBA" id="ARBA00022822"/>
    </source>
</evidence>
<name>A0A5J4JCH7_9BACI</name>
<feature type="active site" description="Proton acceptor" evidence="9">
    <location>
        <position position="62"/>
    </location>
</feature>
<protein>
    <recommendedName>
        <fullName evidence="9">Tryptophan synthase alpha chain</fullName>
        <ecNumber evidence="9">4.2.1.20</ecNumber>
    </recommendedName>
</protein>
<comment type="subunit">
    <text evidence="3 9">Tetramer of two alpha and two beta chains.</text>
</comment>
<dbReference type="PANTHER" id="PTHR43406">
    <property type="entry name" value="TRYPTOPHAN SYNTHASE, ALPHA CHAIN"/>
    <property type="match status" value="1"/>
</dbReference>
<dbReference type="Proteomes" id="UP000391919">
    <property type="component" value="Unassembled WGS sequence"/>
</dbReference>
<keyword evidence="5 9" id="KW-0822">Tryptophan biosynthesis</keyword>
<evidence type="ECO:0000256" key="10">
    <source>
        <dbReference type="RuleBase" id="RU003662"/>
    </source>
</evidence>
<accession>A0A5J4JCH7</accession>
<comment type="function">
    <text evidence="1 9">The alpha subunit is responsible for the aldol cleavage of indoleglycerol phosphate to indole and glyceraldehyde 3-phosphate.</text>
</comment>